<dbReference type="EMBL" id="JAGMVJ010000004">
    <property type="protein sequence ID" value="KAH7091518.1"/>
    <property type="molecule type" value="Genomic_DNA"/>
</dbReference>
<accession>A0A8K0W1E2</accession>
<proteinExistence type="predicted"/>
<gene>
    <name evidence="2" type="ORF">FB567DRAFT_518884</name>
</gene>
<protein>
    <submittedName>
        <fullName evidence="2">Uncharacterized protein</fullName>
    </submittedName>
</protein>
<comment type="caution">
    <text evidence="2">The sequence shown here is derived from an EMBL/GenBank/DDBJ whole genome shotgun (WGS) entry which is preliminary data.</text>
</comment>
<organism evidence="2 3">
    <name type="scientific">Paraphoma chrysanthemicola</name>
    <dbReference type="NCBI Taxonomy" id="798071"/>
    <lineage>
        <taxon>Eukaryota</taxon>
        <taxon>Fungi</taxon>
        <taxon>Dikarya</taxon>
        <taxon>Ascomycota</taxon>
        <taxon>Pezizomycotina</taxon>
        <taxon>Dothideomycetes</taxon>
        <taxon>Pleosporomycetidae</taxon>
        <taxon>Pleosporales</taxon>
        <taxon>Pleosporineae</taxon>
        <taxon>Phaeosphaeriaceae</taxon>
        <taxon>Paraphoma</taxon>
    </lineage>
</organism>
<reference evidence="2" key="1">
    <citation type="journal article" date="2021" name="Nat. Commun.">
        <title>Genetic determinants of endophytism in the Arabidopsis root mycobiome.</title>
        <authorList>
            <person name="Mesny F."/>
            <person name="Miyauchi S."/>
            <person name="Thiergart T."/>
            <person name="Pickel B."/>
            <person name="Atanasova L."/>
            <person name="Karlsson M."/>
            <person name="Huettel B."/>
            <person name="Barry K.W."/>
            <person name="Haridas S."/>
            <person name="Chen C."/>
            <person name="Bauer D."/>
            <person name="Andreopoulos W."/>
            <person name="Pangilinan J."/>
            <person name="LaButti K."/>
            <person name="Riley R."/>
            <person name="Lipzen A."/>
            <person name="Clum A."/>
            <person name="Drula E."/>
            <person name="Henrissat B."/>
            <person name="Kohler A."/>
            <person name="Grigoriev I.V."/>
            <person name="Martin F.M."/>
            <person name="Hacquard S."/>
        </authorList>
    </citation>
    <scope>NUCLEOTIDE SEQUENCE</scope>
    <source>
        <strain evidence="2">MPI-SDFR-AT-0120</strain>
    </source>
</reference>
<dbReference type="PANTHER" id="PTHR37540:SF5">
    <property type="entry name" value="TRANSCRIPTION FACTOR DOMAIN-CONTAINING PROTEIN"/>
    <property type="match status" value="1"/>
</dbReference>
<sequence length="455" mass="52445">MRSRDIQFEFVISDPVSNPKPGKSLQIRSRCMQGKNKREGSRRTQRENRKVAKETTKCATRDKTTEASADPSPIPLINYFVPIRFAGRGIDAEAKELLFKSFAYNIADQKKTPLDRCVDLECLESSSFEWLFTDTAFLHSVLCASYAINDFMSPQWNGNPGRKTVFHLRETLSLLRARMQDEHVYQDEAVLRIIMNLTLLAAVFGDWVAASAHFEGLHRVVHLRGNTAFLKARPTLHFKLDRIDLAWSLSSGQRPYFIQPIISWDCRVRDPYTPLPSDLYQPSPDWDFRLANVFKDFQNITLKINRNKLKFVIYNPAIFQDDLASLQSRLMSLAEFVTTPIEQLVRLTMLAMLTTTFRIPGRKVPYTWVVEQLRKNYIAAGNEIRRDKSLLLWVLVTVLITVAGPNETWIQNAWTNTDTTLTWADVKADLLRVMWIEIVHDKPGEVVYQQLQIAM</sequence>
<feature type="region of interest" description="Disordered" evidence="1">
    <location>
        <begin position="30"/>
        <end position="69"/>
    </location>
</feature>
<evidence type="ECO:0000313" key="2">
    <source>
        <dbReference type="EMBL" id="KAH7091518.1"/>
    </source>
</evidence>
<dbReference type="AlphaFoldDB" id="A0A8K0W1E2"/>
<dbReference type="PANTHER" id="PTHR37540">
    <property type="entry name" value="TRANSCRIPTION FACTOR (ACR-2), PUTATIVE-RELATED-RELATED"/>
    <property type="match status" value="1"/>
</dbReference>
<evidence type="ECO:0000256" key="1">
    <source>
        <dbReference type="SAM" id="MobiDB-lite"/>
    </source>
</evidence>
<name>A0A8K0W1E2_9PLEO</name>
<dbReference type="Proteomes" id="UP000813461">
    <property type="component" value="Unassembled WGS sequence"/>
</dbReference>
<keyword evidence="3" id="KW-1185">Reference proteome</keyword>
<dbReference type="OrthoDB" id="4158087at2759"/>
<evidence type="ECO:0000313" key="3">
    <source>
        <dbReference type="Proteomes" id="UP000813461"/>
    </source>
</evidence>
<feature type="compositionally biased region" description="Basic and acidic residues" evidence="1">
    <location>
        <begin position="36"/>
        <end position="65"/>
    </location>
</feature>